<comment type="subcellular location">
    <subcellularLocation>
        <location evidence="1">Membrane</location>
        <topology evidence="1">Multi-pass membrane protein</topology>
    </subcellularLocation>
</comment>
<evidence type="ECO:0000256" key="3">
    <source>
        <dbReference type="ARBA" id="ARBA00022448"/>
    </source>
</evidence>
<protein>
    <submittedName>
        <fullName evidence="8">Predicted protein</fullName>
    </submittedName>
</protein>
<dbReference type="PANTHER" id="PTHR31326:SF1">
    <property type="entry name" value="PROTEIN CLT2, CHLOROPLASTIC"/>
    <property type="match status" value="1"/>
</dbReference>
<keyword evidence="5 7" id="KW-1133">Transmembrane helix</keyword>
<feature type="transmembrane region" description="Helical" evidence="7">
    <location>
        <begin position="60"/>
        <end position="80"/>
    </location>
</feature>
<keyword evidence="3" id="KW-0813">Transport</keyword>
<feature type="transmembrane region" description="Helical" evidence="7">
    <location>
        <begin position="247"/>
        <end position="271"/>
    </location>
</feature>
<reference evidence="8 9" key="1">
    <citation type="journal article" date="2010" name="Cell">
        <title>The genome of Naegleria gruberi illuminates early eukaryotic versatility.</title>
        <authorList>
            <person name="Fritz-Laylin L.K."/>
            <person name="Prochnik S.E."/>
            <person name="Ginger M.L."/>
            <person name="Dacks J.B."/>
            <person name="Carpenter M.L."/>
            <person name="Field M.C."/>
            <person name="Kuo A."/>
            <person name="Paredez A."/>
            <person name="Chapman J."/>
            <person name="Pham J."/>
            <person name="Shu S."/>
            <person name="Neupane R."/>
            <person name="Cipriano M."/>
            <person name="Mancuso J."/>
            <person name="Tu H."/>
            <person name="Salamov A."/>
            <person name="Lindquist E."/>
            <person name="Shapiro H."/>
            <person name="Lucas S."/>
            <person name="Grigoriev I.V."/>
            <person name="Cande W.Z."/>
            <person name="Fulton C."/>
            <person name="Rokhsar D.S."/>
            <person name="Dawson S.C."/>
        </authorList>
    </citation>
    <scope>NUCLEOTIDE SEQUENCE [LARGE SCALE GENOMIC DNA]</scope>
    <source>
        <strain evidence="8 9">NEG-M</strain>
    </source>
</reference>
<dbReference type="OMA" id="IWTVRIK"/>
<dbReference type="EMBL" id="GG738866">
    <property type="protein sequence ID" value="EFC44851.1"/>
    <property type="molecule type" value="Genomic_DNA"/>
</dbReference>
<evidence type="ECO:0000256" key="5">
    <source>
        <dbReference type="ARBA" id="ARBA00022989"/>
    </source>
</evidence>
<proteinExistence type="inferred from homology"/>
<dbReference type="AlphaFoldDB" id="D2VEB5"/>
<feature type="transmembrane region" description="Helical" evidence="7">
    <location>
        <begin position="92"/>
        <end position="111"/>
    </location>
</feature>
<dbReference type="Proteomes" id="UP000006671">
    <property type="component" value="Unassembled WGS sequence"/>
</dbReference>
<feature type="transmembrane region" description="Helical" evidence="7">
    <location>
        <begin position="216"/>
        <end position="235"/>
    </location>
</feature>
<dbReference type="GO" id="GO:0016020">
    <property type="term" value="C:membrane"/>
    <property type="evidence" value="ECO:0007669"/>
    <property type="project" value="UniProtKB-SubCell"/>
</dbReference>
<dbReference type="InParanoid" id="D2VEB5"/>
<organism evidence="9">
    <name type="scientific">Naegleria gruberi</name>
    <name type="common">Amoeba</name>
    <dbReference type="NCBI Taxonomy" id="5762"/>
    <lineage>
        <taxon>Eukaryota</taxon>
        <taxon>Discoba</taxon>
        <taxon>Heterolobosea</taxon>
        <taxon>Tetramitia</taxon>
        <taxon>Eutetramitia</taxon>
        <taxon>Vahlkampfiidae</taxon>
        <taxon>Naegleria</taxon>
    </lineage>
</organism>
<feature type="transmembrane region" description="Helical" evidence="7">
    <location>
        <begin position="312"/>
        <end position="335"/>
    </location>
</feature>
<evidence type="ECO:0000313" key="8">
    <source>
        <dbReference type="EMBL" id="EFC44851.1"/>
    </source>
</evidence>
<feature type="transmembrane region" description="Helical" evidence="7">
    <location>
        <begin position="342"/>
        <end position="364"/>
    </location>
</feature>
<dbReference type="GeneID" id="8848303"/>
<keyword evidence="4 7" id="KW-0812">Transmembrane</keyword>
<dbReference type="InterPro" id="IPR013936">
    <property type="entry name" value="CRT-like"/>
</dbReference>
<evidence type="ECO:0000256" key="4">
    <source>
        <dbReference type="ARBA" id="ARBA00022692"/>
    </source>
</evidence>
<feature type="transmembrane region" description="Helical" evidence="7">
    <location>
        <begin position="184"/>
        <end position="204"/>
    </location>
</feature>
<dbReference type="OrthoDB" id="416555at2759"/>
<name>D2VEB5_NAEGR</name>
<feature type="transmembrane region" description="Helical" evidence="7">
    <location>
        <begin position="159"/>
        <end position="177"/>
    </location>
</feature>
<feature type="transmembrane region" description="Helical" evidence="7">
    <location>
        <begin position="132"/>
        <end position="153"/>
    </location>
</feature>
<keyword evidence="9" id="KW-1185">Reference proteome</keyword>
<feature type="transmembrane region" description="Helical" evidence="7">
    <location>
        <begin position="370"/>
        <end position="392"/>
    </location>
</feature>
<keyword evidence="6 7" id="KW-0472">Membrane</keyword>
<evidence type="ECO:0000256" key="1">
    <source>
        <dbReference type="ARBA" id="ARBA00004141"/>
    </source>
</evidence>
<dbReference type="eggNOG" id="ENOG502QR6H">
    <property type="taxonomic scope" value="Eukaryota"/>
</dbReference>
<evidence type="ECO:0000313" key="9">
    <source>
        <dbReference type="Proteomes" id="UP000006671"/>
    </source>
</evidence>
<dbReference type="KEGG" id="ngr:NAEGRDRAFT_67220"/>
<evidence type="ECO:0000256" key="7">
    <source>
        <dbReference type="SAM" id="Phobius"/>
    </source>
</evidence>
<accession>D2VEB5</accession>
<dbReference type="RefSeq" id="XP_002677595.1">
    <property type="nucleotide sequence ID" value="XM_002677549.1"/>
</dbReference>
<dbReference type="VEuPathDB" id="AmoebaDB:NAEGRDRAFT_67220"/>
<evidence type="ECO:0000256" key="2">
    <source>
        <dbReference type="ARBA" id="ARBA00006690"/>
    </source>
</evidence>
<dbReference type="Pfam" id="PF08627">
    <property type="entry name" value="CRT-like"/>
    <property type="match status" value="1"/>
</dbReference>
<dbReference type="PANTHER" id="PTHR31326">
    <property type="entry name" value="PROTEIN CLT2, CHLOROPLASTIC"/>
    <property type="match status" value="1"/>
</dbReference>
<sequence>MSTQRLTSSGGGNNHAIQSYYSTEASPYDPSQFQNDEANLTELTHDDNDKSKQSKFKESILLYVATVVMVLARSVDFVLYVRMTKKMRNYEYMLADVFLSLGFCFVSWPVTWFKMYRGTISKEMRTFPSYKFIVMGIMDSLNTLISTIPSALVSGPVNVLMSQSVVFINMVASFFFLHFRYNVYHIGGVLLVMIGIIIDIFPMFANSAGGDDPNAWLWILLLFVANIPAAASNVYKEKYLKEANLDVFYLNSWVALYQFIFGLMSAFTVFIPLPDGSGGTSYVNPANLYEYIWSGIKCFFGFNSVLSDQCEYFWAVFMIFICFNMTYNILLLIVFKRGSSTLAVVASVARLALSNFGFLIKFLAGEAYLAALSPFDIIALVILILGIIIYSLTTEKVAESNDPLLKAYNYCWSFLPSFNRKKNKNAFDDEEDVYH</sequence>
<comment type="similarity">
    <text evidence="2">Belongs to the CRT-like transporter family.</text>
</comment>
<gene>
    <name evidence="8" type="ORF">NAEGRDRAFT_67220</name>
</gene>
<evidence type="ECO:0000256" key="6">
    <source>
        <dbReference type="ARBA" id="ARBA00023136"/>
    </source>
</evidence>